<name>A0A162UPI1_PHYB8</name>
<dbReference type="Pfam" id="PF13489">
    <property type="entry name" value="Methyltransf_23"/>
    <property type="match status" value="1"/>
</dbReference>
<sequence length="374" mass="42594">MSPFSGRTTKESTNSKGSNSKQFKLVVEESTLEPKFPIGQYDYIDGRNFYRTEIKNNYLLPCDDEEVERLEVNHLLAKLLFGKLYFSPIEEQLKQGIRVLEVGTGPGWWLQDMAKDFPASHFTGTDIMFFPNNPPTNCHYRIADVSKGLPFADNTFDFVVQRDAMYRFSRTHWDFVLNELIRVAKPGAYLELVESSGTINDIGPNSSVWLMRLTVSLQTRNIHPKIAPQISQMVIDTGRVTDVVGSHRSIPIGWLGKLGDVALESMERLFDSMKPRLCEDWSMSSAKYDKVTQSASKEFRDFKSWSNFHYVSFRKMTDQERSETATPSSTTTLTPDDTDVESKDLRLKADSLKFTPKLLNNPHSCPLDMASNLP</sequence>
<proteinExistence type="predicted"/>
<dbReference type="Proteomes" id="UP000077315">
    <property type="component" value="Unassembled WGS sequence"/>
</dbReference>
<dbReference type="SUPFAM" id="SSF53335">
    <property type="entry name" value="S-adenosyl-L-methionine-dependent methyltransferases"/>
    <property type="match status" value="1"/>
</dbReference>
<dbReference type="GeneID" id="28999118"/>
<dbReference type="Gene3D" id="3.40.50.150">
    <property type="entry name" value="Vaccinia Virus protein VP39"/>
    <property type="match status" value="1"/>
</dbReference>
<gene>
    <name evidence="2" type="ORF">PHYBLDRAFT_179805</name>
</gene>
<dbReference type="InterPro" id="IPR029063">
    <property type="entry name" value="SAM-dependent_MTases_sf"/>
</dbReference>
<dbReference type="PANTHER" id="PTHR43591">
    <property type="entry name" value="METHYLTRANSFERASE"/>
    <property type="match status" value="1"/>
</dbReference>
<dbReference type="InParanoid" id="A0A162UPI1"/>
<dbReference type="RefSeq" id="XP_018295342.1">
    <property type="nucleotide sequence ID" value="XM_018438212.1"/>
</dbReference>
<evidence type="ECO:0000256" key="1">
    <source>
        <dbReference type="SAM" id="MobiDB-lite"/>
    </source>
</evidence>
<evidence type="ECO:0000313" key="3">
    <source>
        <dbReference type="Proteomes" id="UP000077315"/>
    </source>
</evidence>
<dbReference type="CDD" id="cd02440">
    <property type="entry name" value="AdoMet_MTases"/>
    <property type="match status" value="1"/>
</dbReference>
<protein>
    <recommendedName>
        <fullName evidence="4">Methyltransferase domain-containing protein</fullName>
    </recommendedName>
</protein>
<organism evidence="2 3">
    <name type="scientific">Phycomyces blakesleeanus (strain ATCC 8743b / DSM 1359 / FGSC 10004 / NBRC 33097 / NRRL 1555)</name>
    <dbReference type="NCBI Taxonomy" id="763407"/>
    <lineage>
        <taxon>Eukaryota</taxon>
        <taxon>Fungi</taxon>
        <taxon>Fungi incertae sedis</taxon>
        <taxon>Mucoromycota</taxon>
        <taxon>Mucoromycotina</taxon>
        <taxon>Mucoromycetes</taxon>
        <taxon>Mucorales</taxon>
        <taxon>Phycomycetaceae</taxon>
        <taxon>Phycomyces</taxon>
    </lineage>
</organism>
<accession>A0A162UPI1</accession>
<reference evidence="3" key="1">
    <citation type="submission" date="2015-06" db="EMBL/GenBank/DDBJ databases">
        <title>Expansion of signal transduction pathways in fungi by whole-genome duplication.</title>
        <authorList>
            <consortium name="DOE Joint Genome Institute"/>
            <person name="Corrochano L.M."/>
            <person name="Kuo A."/>
            <person name="Marcet-Houben M."/>
            <person name="Polaino S."/>
            <person name="Salamov A."/>
            <person name="Villalobos J.M."/>
            <person name="Alvarez M.I."/>
            <person name="Avalos J."/>
            <person name="Benito E.P."/>
            <person name="Benoit I."/>
            <person name="Burger G."/>
            <person name="Camino L.P."/>
            <person name="Canovas D."/>
            <person name="Cerda-Olmedo E."/>
            <person name="Cheng J.-F."/>
            <person name="Dominguez A."/>
            <person name="Elias M."/>
            <person name="Eslava A.P."/>
            <person name="Glaser F."/>
            <person name="Grimwood J."/>
            <person name="Gutierrez G."/>
            <person name="Heitman J."/>
            <person name="Henrissat B."/>
            <person name="Iturriaga E.A."/>
            <person name="Lang B.F."/>
            <person name="Lavin J.L."/>
            <person name="Lee S."/>
            <person name="Li W."/>
            <person name="Lindquist E."/>
            <person name="Lopez-Garcia S."/>
            <person name="Luque E.M."/>
            <person name="Marcos A.T."/>
            <person name="Martin J."/>
            <person name="McCluskey K."/>
            <person name="Medina H.R."/>
            <person name="Miralles-Duran A."/>
            <person name="Miyazaki A."/>
            <person name="Munoz-Torres E."/>
            <person name="Oguiza J.A."/>
            <person name="Ohm R."/>
            <person name="Olmedo M."/>
            <person name="Orejas M."/>
            <person name="Ortiz-Castellanos L."/>
            <person name="Pisabarro A.G."/>
            <person name="Rodriguez-Romero J."/>
            <person name="Ruiz-Herrera J."/>
            <person name="Ruiz-Vazquez R."/>
            <person name="Sanz C."/>
            <person name="Schackwitz W."/>
            <person name="Schmutz J."/>
            <person name="Shahriari M."/>
            <person name="Shelest E."/>
            <person name="Silva-Franco F."/>
            <person name="Soanes D."/>
            <person name="Syed K."/>
            <person name="Tagua V.G."/>
            <person name="Talbot N.J."/>
            <person name="Thon M."/>
            <person name="De vries R.P."/>
            <person name="Wiebenga A."/>
            <person name="Yadav J.S."/>
            <person name="Braun E.L."/>
            <person name="Baker S."/>
            <person name="Garre V."/>
            <person name="Horwitz B."/>
            <person name="Torres-Martinez S."/>
            <person name="Idnurm A."/>
            <person name="Herrera-Estrella A."/>
            <person name="Gabaldon T."/>
            <person name="Grigoriev I.V."/>
        </authorList>
    </citation>
    <scope>NUCLEOTIDE SEQUENCE [LARGE SCALE GENOMIC DNA]</scope>
    <source>
        <strain evidence="3">NRRL 1555(-)</strain>
    </source>
</reference>
<feature type="region of interest" description="Disordered" evidence="1">
    <location>
        <begin position="1"/>
        <end position="21"/>
    </location>
</feature>
<dbReference type="AlphaFoldDB" id="A0A162UPI1"/>
<dbReference type="FunCoup" id="A0A162UPI1">
    <property type="interactions" value="3"/>
</dbReference>
<evidence type="ECO:0000313" key="2">
    <source>
        <dbReference type="EMBL" id="OAD77302.1"/>
    </source>
</evidence>
<feature type="compositionally biased region" description="Low complexity" evidence="1">
    <location>
        <begin position="324"/>
        <end position="335"/>
    </location>
</feature>
<dbReference type="OrthoDB" id="2013972at2759"/>
<dbReference type="VEuPathDB" id="FungiDB:PHYBLDRAFT_179805"/>
<keyword evidence="3" id="KW-1185">Reference proteome</keyword>
<feature type="region of interest" description="Disordered" evidence="1">
    <location>
        <begin position="319"/>
        <end position="342"/>
    </location>
</feature>
<evidence type="ECO:0008006" key="4">
    <source>
        <dbReference type="Google" id="ProtNLM"/>
    </source>
</evidence>
<dbReference type="EMBL" id="KV440974">
    <property type="protein sequence ID" value="OAD77302.1"/>
    <property type="molecule type" value="Genomic_DNA"/>
</dbReference>
<dbReference type="STRING" id="763407.A0A162UPI1"/>